<dbReference type="RefSeq" id="XP_007865667.1">
    <property type="nucleotide sequence ID" value="XM_007867476.1"/>
</dbReference>
<dbReference type="EMBL" id="KB469301">
    <property type="protein sequence ID" value="EPQ55591.1"/>
    <property type="molecule type" value="Genomic_DNA"/>
</dbReference>
<feature type="domain" description="DUF6533" evidence="2">
    <location>
        <begin position="2"/>
        <end position="40"/>
    </location>
</feature>
<evidence type="ECO:0000313" key="4">
    <source>
        <dbReference type="Proteomes" id="UP000030669"/>
    </source>
</evidence>
<feature type="transmembrane region" description="Helical" evidence="1">
    <location>
        <begin position="96"/>
        <end position="118"/>
    </location>
</feature>
<dbReference type="KEGG" id="gtr:GLOTRDRAFT_128814"/>
<feature type="transmembrane region" description="Helical" evidence="1">
    <location>
        <begin position="70"/>
        <end position="89"/>
    </location>
</feature>
<reference evidence="3 4" key="1">
    <citation type="journal article" date="2012" name="Science">
        <title>The Paleozoic origin of enzymatic lignin decomposition reconstructed from 31 fungal genomes.</title>
        <authorList>
            <person name="Floudas D."/>
            <person name="Binder M."/>
            <person name="Riley R."/>
            <person name="Barry K."/>
            <person name="Blanchette R.A."/>
            <person name="Henrissat B."/>
            <person name="Martinez A.T."/>
            <person name="Otillar R."/>
            <person name="Spatafora J.W."/>
            <person name="Yadav J.S."/>
            <person name="Aerts A."/>
            <person name="Benoit I."/>
            <person name="Boyd A."/>
            <person name="Carlson A."/>
            <person name="Copeland A."/>
            <person name="Coutinho P.M."/>
            <person name="de Vries R.P."/>
            <person name="Ferreira P."/>
            <person name="Findley K."/>
            <person name="Foster B."/>
            <person name="Gaskell J."/>
            <person name="Glotzer D."/>
            <person name="Gorecki P."/>
            <person name="Heitman J."/>
            <person name="Hesse C."/>
            <person name="Hori C."/>
            <person name="Igarashi K."/>
            <person name="Jurgens J.A."/>
            <person name="Kallen N."/>
            <person name="Kersten P."/>
            <person name="Kohler A."/>
            <person name="Kuees U."/>
            <person name="Kumar T.K.A."/>
            <person name="Kuo A."/>
            <person name="LaButti K."/>
            <person name="Larrondo L.F."/>
            <person name="Lindquist E."/>
            <person name="Ling A."/>
            <person name="Lombard V."/>
            <person name="Lucas S."/>
            <person name="Lundell T."/>
            <person name="Martin R."/>
            <person name="McLaughlin D.J."/>
            <person name="Morgenstern I."/>
            <person name="Morin E."/>
            <person name="Murat C."/>
            <person name="Nagy L.G."/>
            <person name="Nolan M."/>
            <person name="Ohm R.A."/>
            <person name="Patyshakuliyeva A."/>
            <person name="Rokas A."/>
            <person name="Ruiz-Duenas F.J."/>
            <person name="Sabat G."/>
            <person name="Salamov A."/>
            <person name="Samejima M."/>
            <person name="Schmutz J."/>
            <person name="Slot J.C."/>
            <person name="St John F."/>
            <person name="Stenlid J."/>
            <person name="Sun H."/>
            <person name="Sun S."/>
            <person name="Syed K."/>
            <person name="Tsang A."/>
            <person name="Wiebenga A."/>
            <person name="Young D."/>
            <person name="Pisabarro A."/>
            <person name="Eastwood D.C."/>
            <person name="Martin F."/>
            <person name="Cullen D."/>
            <person name="Grigoriev I.V."/>
            <person name="Hibbett D.S."/>
        </authorList>
    </citation>
    <scope>NUCLEOTIDE SEQUENCE [LARGE SCALE GENOMIC DNA]</scope>
    <source>
        <strain evidence="3 4">ATCC 11539</strain>
    </source>
</reference>
<dbReference type="InterPro" id="IPR045340">
    <property type="entry name" value="DUF6533"/>
</dbReference>
<sequence>MSLLVAEWFSVIGDEVELVWPSKRTIMKYLYILSRYGPFIDTPLNVIYYLQLHITPQTCLLNYRVSSSSTFIGIVVAENILVARTIALYGHSRRVFIALVTLSVLNCILGSVVMYFFLSSLAFGPQSPPLPGCNMVRGSSIVFVNFVILVVWELVIVSMTAYKALNHLRASRTPLIQTLYRDGACLGQGLKYLRVSLTDLPIPDPGAVTFCCLLVLSIGNIINFTIVPPEYLDLLDTLTRVLHSIVCCRVVLNIRKAARKEVITTARTSLPSLRFWSRKGQNGDMESRGATDSVPLSDLSSCIDRRAE</sequence>
<organism evidence="3 4">
    <name type="scientific">Gloeophyllum trabeum (strain ATCC 11539 / FP-39264 / Madison 617)</name>
    <name type="common">Brown rot fungus</name>
    <dbReference type="NCBI Taxonomy" id="670483"/>
    <lineage>
        <taxon>Eukaryota</taxon>
        <taxon>Fungi</taxon>
        <taxon>Dikarya</taxon>
        <taxon>Basidiomycota</taxon>
        <taxon>Agaricomycotina</taxon>
        <taxon>Agaricomycetes</taxon>
        <taxon>Gloeophyllales</taxon>
        <taxon>Gloeophyllaceae</taxon>
        <taxon>Gloeophyllum</taxon>
    </lineage>
</organism>
<accession>S7Q6A3</accession>
<dbReference type="OMA" id="NIHHEIR"/>
<keyword evidence="1" id="KW-0472">Membrane</keyword>
<dbReference type="Proteomes" id="UP000030669">
    <property type="component" value="Unassembled WGS sequence"/>
</dbReference>
<dbReference type="OrthoDB" id="3350812at2759"/>
<dbReference type="HOGENOM" id="CLU_035509_11_3_1"/>
<dbReference type="Pfam" id="PF20151">
    <property type="entry name" value="DUF6533"/>
    <property type="match status" value="1"/>
</dbReference>
<evidence type="ECO:0000259" key="2">
    <source>
        <dbReference type="Pfam" id="PF20151"/>
    </source>
</evidence>
<keyword evidence="1" id="KW-1133">Transmembrane helix</keyword>
<keyword evidence="1" id="KW-0812">Transmembrane</keyword>
<dbReference type="GeneID" id="19301795"/>
<evidence type="ECO:0000313" key="3">
    <source>
        <dbReference type="EMBL" id="EPQ55591.1"/>
    </source>
</evidence>
<gene>
    <name evidence="3" type="ORF">GLOTRDRAFT_128814</name>
</gene>
<feature type="transmembrane region" description="Helical" evidence="1">
    <location>
        <begin position="138"/>
        <end position="162"/>
    </location>
</feature>
<name>S7Q6A3_GLOTA</name>
<proteinExistence type="predicted"/>
<keyword evidence="4" id="KW-1185">Reference proteome</keyword>
<dbReference type="AlphaFoldDB" id="S7Q6A3"/>
<protein>
    <recommendedName>
        <fullName evidence="2">DUF6533 domain-containing protein</fullName>
    </recommendedName>
</protein>
<evidence type="ECO:0000256" key="1">
    <source>
        <dbReference type="SAM" id="Phobius"/>
    </source>
</evidence>
<dbReference type="eggNOG" id="ENOG502SUNE">
    <property type="taxonomic scope" value="Eukaryota"/>
</dbReference>